<name>A0A319ED85_ASPSB</name>
<sequence>MKVKTEDIARDKGVSVGQSALCSMTKRKKGFAPNERGVSDQLPAGCHGLSSGFRSWSSGFRLYCSCLVLLMLSAYGCTYLSCSGDLTRILIQD</sequence>
<protein>
    <submittedName>
        <fullName evidence="1">Uncharacterized protein</fullName>
    </submittedName>
</protein>
<dbReference type="EMBL" id="KZ826341">
    <property type="protein sequence ID" value="PYI07460.1"/>
    <property type="molecule type" value="Genomic_DNA"/>
</dbReference>
<evidence type="ECO:0000313" key="1">
    <source>
        <dbReference type="EMBL" id="PYI07460.1"/>
    </source>
</evidence>
<evidence type="ECO:0000313" key="2">
    <source>
        <dbReference type="Proteomes" id="UP000248423"/>
    </source>
</evidence>
<proteinExistence type="predicted"/>
<gene>
    <name evidence="1" type="ORF">BO78DRAFT_89303</name>
</gene>
<accession>A0A319ED85</accession>
<reference evidence="1 2" key="1">
    <citation type="submission" date="2018-02" db="EMBL/GenBank/DDBJ databases">
        <title>The genomes of Aspergillus section Nigri reveals drivers in fungal speciation.</title>
        <authorList>
            <consortium name="DOE Joint Genome Institute"/>
            <person name="Vesth T.C."/>
            <person name="Nybo J."/>
            <person name="Theobald S."/>
            <person name="Brandl J."/>
            <person name="Frisvad J.C."/>
            <person name="Nielsen K.F."/>
            <person name="Lyhne E.K."/>
            <person name="Kogle M.E."/>
            <person name="Kuo A."/>
            <person name="Riley R."/>
            <person name="Clum A."/>
            <person name="Nolan M."/>
            <person name="Lipzen A."/>
            <person name="Salamov A."/>
            <person name="Henrissat B."/>
            <person name="Wiebenga A."/>
            <person name="De vries R.P."/>
            <person name="Grigoriev I.V."/>
            <person name="Mortensen U.H."/>
            <person name="Andersen M.R."/>
            <person name="Baker S.E."/>
        </authorList>
    </citation>
    <scope>NUCLEOTIDE SEQUENCE [LARGE SCALE GENOMIC DNA]</scope>
    <source>
        <strain evidence="1 2">CBS 121057</strain>
    </source>
</reference>
<dbReference type="Proteomes" id="UP000248423">
    <property type="component" value="Unassembled WGS sequence"/>
</dbReference>
<dbReference type="AlphaFoldDB" id="A0A319ED85"/>
<dbReference type="VEuPathDB" id="FungiDB:BO78DRAFT_89303"/>
<keyword evidence="2" id="KW-1185">Reference proteome</keyword>
<organism evidence="1 2">
    <name type="scientific">Aspergillus sclerotiicarbonarius (strain CBS 121057 / IBT 28362)</name>
    <dbReference type="NCBI Taxonomy" id="1448318"/>
    <lineage>
        <taxon>Eukaryota</taxon>
        <taxon>Fungi</taxon>
        <taxon>Dikarya</taxon>
        <taxon>Ascomycota</taxon>
        <taxon>Pezizomycotina</taxon>
        <taxon>Eurotiomycetes</taxon>
        <taxon>Eurotiomycetidae</taxon>
        <taxon>Eurotiales</taxon>
        <taxon>Aspergillaceae</taxon>
        <taxon>Aspergillus</taxon>
        <taxon>Aspergillus subgen. Circumdati</taxon>
    </lineage>
</organism>